<feature type="non-terminal residue" evidence="4">
    <location>
        <position position="688"/>
    </location>
</feature>
<evidence type="ECO:0000256" key="1">
    <source>
        <dbReference type="ARBA" id="ARBA00004123"/>
    </source>
</evidence>
<feature type="compositionally biased region" description="Polar residues" evidence="3">
    <location>
        <begin position="90"/>
        <end position="104"/>
    </location>
</feature>
<dbReference type="STRING" id="331657.A0A4U0XLG2"/>
<dbReference type="GO" id="GO:0003677">
    <property type="term" value="F:DNA binding"/>
    <property type="evidence" value="ECO:0007669"/>
    <property type="project" value="InterPro"/>
</dbReference>
<comment type="subcellular location">
    <subcellularLocation>
        <location evidence="1">Nucleus</location>
    </subcellularLocation>
</comment>
<feature type="compositionally biased region" description="Basic and acidic residues" evidence="3">
    <location>
        <begin position="1"/>
        <end position="44"/>
    </location>
</feature>
<evidence type="ECO:0000313" key="5">
    <source>
        <dbReference type="Proteomes" id="UP000308768"/>
    </source>
</evidence>
<accession>A0A4U0XLG2</accession>
<dbReference type="PANTHER" id="PTHR15074">
    <property type="entry name" value="METHYL-CPG-BINDING PROTEIN"/>
    <property type="match status" value="1"/>
</dbReference>
<feature type="compositionally biased region" description="Polar residues" evidence="3">
    <location>
        <begin position="272"/>
        <end position="286"/>
    </location>
</feature>
<evidence type="ECO:0000256" key="3">
    <source>
        <dbReference type="SAM" id="MobiDB-lite"/>
    </source>
</evidence>
<feature type="region of interest" description="Disordered" evidence="3">
    <location>
        <begin position="1"/>
        <end position="241"/>
    </location>
</feature>
<proteinExistence type="predicted"/>
<feature type="compositionally biased region" description="Low complexity" evidence="3">
    <location>
        <begin position="303"/>
        <end position="320"/>
    </location>
</feature>
<feature type="compositionally biased region" description="Basic and acidic residues" evidence="3">
    <location>
        <begin position="110"/>
        <end position="122"/>
    </location>
</feature>
<feature type="region of interest" description="Disordered" evidence="3">
    <location>
        <begin position="272"/>
        <end position="370"/>
    </location>
</feature>
<dbReference type="InterPro" id="IPR045138">
    <property type="entry name" value="MeCP2/MBD4"/>
</dbReference>
<dbReference type="OrthoDB" id="5373744at2759"/>
<dbReference type="GO" id="GO:0005634">
    <property type="term" value="C:nucleus"/>
    <property type="evidence" value="ECO:0007669"/>
    <property type="project" value="UniProtKB-SubCell"/>
</dbReference>
<protein>
    <submittedName>
        <fullName evidence="4">Uncharacterized protein</fullName>
    </submittedName>
</protein>
<feature type="compositionally biased region" description="Pro residues" evidence="3">
    <location>
        <begin position="355"/>
        <end position="370"/>
    </location>
</feature>
<reference evidence="4 5" key="1">
    <citation type="submission" date="2017-03" db="EMBL/GenBank/DDBJ databases">
        <title>Genomes of endolithic fungi from Antarctica.</title>
        <authorList>
            <person name="Coleine C."/>
            <person name="Masonjones S."/>
            <person name="Stajich J.E."/>
        </authorList>
    </citation>
    <scope>NUCLEOTIDE SEQUENCE [LARGE SCALE GENOMIC DNA]</scope>
    <source>
        <strain evidence="4 5">CCFEE 5187</strain>
    </source>
</reference>
<keyword evidence="2" id="KW-0539">Nucleus</keyword>
<dbReference type="Proteomes" id="UP000308768">
    <property type="component" value="Unassembled WGS sequence"/>
</dbReference>
<feature type="compositionally biased region" description="Polar residues" evidence="3">
    <location>
        <begin position="209"/>
        <end position="218"/>
    </location>
</feature>
<gene>
    <name evidence="4" type="ORF">B0A49_03231</name>
</gene>
<organism evidence="4 5">
    <name type="scientific">Cryomyces minteri</name>
    <dbReference type="NCBI Taxonomy" id="331657"/>
    <lineage>
        <taxon>Eukaryota</taxon>
        <taxon>Fungi</taxon>
        <taxon>Dikarya</taxon>
        <taxon>Ascomycota</taxon>
        <taxon>Pezizomycotina</taxon>
        <taxon>Dothideomycetes</taxon>
        <taxon>Dothideomycetes incertae sedis</taxon>
        <taxon>Cryomyces</taxon>
    </lineage>
</organism>
<dbReference type="EMBL" id="NAJN01000203">
    <property type="protein sequence ID" value="TKA77126.1"/>
    <property type="molecule type" value="Genomic_DNA"/>
</dbReference>
<evidence type="ECO:0000313" key="4">
    <source>
        <dbReference type="EMBL" id="TKA77126.1"/>
    </source>
</evidence>
<feature type="compositionally biased region" description="Basic and acidic residues" evidence="3">
    <location>
        <begin position="134"/>
        <end position="146"/>
    </location>
</feature>
<keyword evidence="5" id="KW-1185">Reference proteome</keyword>
<comment type="caution">
    <text evidence="4">The sequence shown here is derived from an EMBL/GenBank/DDBJ whole genome shotgun (WGS) entry which is preliminary data.</text>
</comment>
<feature type="compositionally biased region" description="Polar residues" evidence="3">
    <location>
        <begin position="229"/>
        <end position="241"/>
    </location>
</feature>
<name>A0A4U0XLG2_9PEZI</name>
<evidence type="ECO:0000256" key="2">
    <source>
        <dbReference type="ARBA" id="ARBA00023242"/>
    </source>
</evidence>
<dbReference type="PANTHER" id="PTHR15074:SF5">
    <property type="entry name" value="5-METHYLCYTOSINE G_T MISMATCH-SPECIFIC DNA GLYCOSYLASE"/>
    <property type="match status" value="1"/>
</dbReference>
<sequence>MPARDVRDEDPAKTERRRKKDYDRDRDTTKPRDKDRRQKSERSSRLRKRTSSSRERDRESRRDRAALSDSHSRSDRKVTMVVPEMERRASPTSPGEPKTNTAYPSFSKAHSRESVGSRDGAHPRVSMYTPEPTDVGRDSLDKDRNVSPRPTAPTRAAPPSPPLTAEEPELKRTGSGNSMRHNVKCVHEEVSSERRSVDNGSRGAERPNFSASRSSLRNTAKVDDGSEVSEATESYKSSTTLQGTRYCHVRVDDGLLYVHGALLAARSILTESNADSAQSTTDSEATSVAPDRKTSRRPPALVSNHDSSPQSYPSSSPRTPNLQEANFPPIEQDRKNTPVIEIGANDGFRPQSVGPTPPLPFGAPPPPPPPPPMMMPADVPRVDYLLQNGGLTHLVPKSLLAAAVQLSPVQPYQQYASPRVPQGPPNFDVQKIFAPLHNLMDDYCRVIAKNGSVAVATGYRSVARRLLDRLEQVFARNISSETCTCIMCKSFPQSQVRDEEDTGVSWGEILEFVSGRRELPQWPPFSIAINSAGLGISGFEQKAPMQRLDVDVPDEYRDHYMCQNKKTKLAVQNWLASQPELPSSPPQEVDDDTLSFAILTHLEPEQRKLYNALMRGMSTLPQSRTPTPLEKPARSDLLVRIGQALQRLYRLAGPPRDPECTIYLLQNPHLHNVLATLAAVSAGEWEIL</sequence>
<feature type="compositionally biased region" description="Basic and acidic residues" evidence="3">
    <location>
        <begin position="185"/>
        <end position="197"/>
    </location>
</feature>
<dbReference type="AlphaFoldDB" id="A0A4U0XLG2"/>
<feature type="compositionally biased region" description="Basic and acidic residues" evidence="3">
    <location>
        <begin position="52"/>
        <end position="89"/>
    </location>
</feature>